<feature type="transmembrane region" description="Helical" evidence="1">
    <location>
        <begin position="6"/>
        <end position="24"/>
    </location>
</feature>
<name>A9DNV0_9FLAO</name>
<evidence type="ECO:0000313" key="2">
    <source>
        <dbReference type="EMBL" id="EDP97284.1"/>
    </source>
</evidence>
<evidence type="ECO:0008006" key="4">
    <source>
        <dbReference type="Google" id="ProtNLM"/>
    </source>
</evidence>
<comment type="caution">
    <text evidence="2">The sequence shown here is derived from an EMBL/GenBank/DDBJ whole genome shotgun (WGS) entry which is preliminary data.</text>
</comment>
<dbReference type="STRING" id="391587.KAOT1_19017"/>
<organism evidence="2 3">
    <name type="scientific">Kordia algicida OT-1</name>
    <dbReference type="NCBI Taxonomy" id="391587"/>
    <lineage>
        <taxon>Bacteria</taxon>
        <taxon>Pseudomonadati</taxon>
        <taxon>Bacteroidota</taxon>
        <taxon>Flavobacteriia</taxon>
        <taxon>Flavobacteriales</taxon>
        <taxon>Flavobacteriaceae</taxon>
        <taxon>Kordia</taxon>
    </lineage>
</organism>
<keyword evidence="1" id="KW-0812">Transmembrane</keyword>
<dbReference type="Proteomes" id="UP000002945">
    <property type="component" value="Unassembled WGS sequence"/>
</dbReference>
<sequence length="194" mass="22031">MFMIPLGFVMFAIIIYILVSNKRAERKLISEARSKKPVRRVTVDSLPNNQFPKQNSSSYVINEIFNTEQKLAVTACLEMISSVGSNNVNTAKRQSQKILIAKILSKDFNLDQERWNSYSNDLTPSSVQATMHSLDSKGKRFFFSFVFDLLAKGGIPSQKEIMVAENICEKVAGISNYTFEKFMDETDNMLNSFN</sequence>
<keyword evidence="1" id="KW-0472">Membrane</keyword>
<gene>
    <name evidence="2" type="ORF">KAOT1_19017</name>
</gene>
<keyword evidence="3" id="KW-1185">Reference proteome</keyword>
<protein>
    <recommendedName>
        <fullName evidence="4">Co-chaperone DjlA N-terminal domain-containing protein</fullName>
    </recommendedName>
</protein>
<dbReference type="HOGENOM" id="CLU_1400857_0_0_10"/>
<dbReference type="EMBL" id="ABIB01000002">
    <property type="protein sequence ID" value="EDP97284.1"/>
    <property type="molecule type" value="Genomic_DNA"/>
</dbReference>
<accession>A9DNV0</accession>
<evidence type="ECO:0000256" key="1">
    <source>
        <dbReference type="SAM" id="Phobius"/>
    </source>
</evidence>
<proteinExistence type="predicted"/>
<keyword evidence="1" id="KW-1133">Transmembrane helix</keyword>
<evidence type="ECO:0000313" key="3">
    <source>
        <dbReference type="Proteomes" id="UP000002945"/>
    </source>
</evidence>
<dbReference type="AlphaFoldDB" id="A9DNV0"/>
<reference evidence="2 3" key="1">
    <citation type="journal article" date="2011" name="J. Bacteriol.">
        <title>Genome sequence of the algicidal bacterium Kordia algicida OT-1.</title>
        <authorList>
            <person name="Lee H.S."/>
            <person name="Kang S.G."/>
            <person name="Kwon K.K."/>
            <person name="Lee J.H."/>
            <person name="Kim S.J."/>
        </authorList>
    </citation>
    <scope>NUCLEOTIDE SEQUENCE [LARGE SCALE GENOMIC DNA]</scope>
    <source>
        <strain evidence="2 3">OT-1</strain>
    </source>
</reference>